<dbReference type="Gene3D" id="1.10.700.10">
    <property type="entry name" value="Dioxygenase LigAB, LigA subunit"/>
    <property type="match status" value="1"/>
</dbReference>
<keyword evidence="4" id="KW-0560">Oxidoreductase</keyword>
<feature type="domain" description="Extradiol ring-cleavage dioxygenase LigAB LigA subunit" evidence="1">
    <location>
        <begin position="28"/>
        <end position="114"/>
    </location>
</feature>
<dbReference type="InterPro" id="IPR011986">
    <property type="entry name" value="Xdiol_dOase_LigA"/>
</dbReference>
<dbReference type="SUPFAM" id="SSF48076">
    <property type="entry name" value="LigA subunit of an aromatic-ring-opening dioxygenase LigAB"/>
    <property type="match status" value="1"/>
</dbReference>
<evidence type="ECO:0000313" key="6">
    <source>
        <dbReference type="Proteomes" id="UP000252694"/>
    </source>
</evidence>
<dbReference type="EMBL" id="RFBY01000111">
    <property type="protein sequence ID" value="RSP69237.1"/>
    <property type="molecule type" value="Genomic_DNA"/>
</dbReference>
<evidence type="ECO:0000313" key="7">
    <source>
        <dbReference type="Proteomes" id="UP000269597"/>
    </source>
</evidence>
<accession>A0A333WE70</accession>
<dbReference type="EMBL" id="UFMQ01000062">
    <property type="protein sequence ID" value="SST34418.1"/>
    <property type="molecule type" value="Genomic_DNA"/>
</dbReference>
<dbReference type="AlphaFoldDB" id="A0A333WE70"/>
<evidence type="ECO:0000313" key="5">
    <source>
        <dbReference type="Proteomes" id="UP000233757"/>
    </source>
</evidence>
<keyword evidence="4" id="KW-0223">Dioxygenase</keyword>
<proteinExistence type="predicted"/>
<gene>
    <name evidence="4" type="primary">ligA_2</name>
    <name evidence="2" type="ORF">CV954_005565</name>
    <name evidence="3" type="ORF">EA722_18540</name>
    <name evidence="4" type="ORF">SAMEA104305318_04136</name>
</gene>
<protein>
    <submittedName>
        <fullName evidence="2">Protocatechuate 3,4-dioxygenase</fullName>
    </submittedName>
    <submittedName>
        <fullName evidence="4">Protocatechuate 4,5-dioxygenase alpha chain</fullName>
        <ecNumber evidence="4">1.13.11.8</ecNumber>
    </submittedName>
</protein>
<dbReference type="EC" id="1.13.11.8" evidence="4"/>
<dbReference type="InterPro" id="IPR036622">
    <property type="entry name" value="LigA_sf"/>
</dbReference>
<reference evidence="3 7" key="3">
    <citation type="submission" date="2018-10" db="EMBL/GenBank/DDBJ databases">
        <title>GWAS and RNA-Seq identify cryptic mechanisms of antimicrobial resistance in Acinetobacter baumannii.</title>
        <authorList>
            <person name="Sahl J.W."/>
        </authorList>
    </citation>
    <scope>NUCLEOTIDE SEQUENCE [LARGE SCALE GENOMIC DNA]</scope>
    <source>
        <strain evidence="3 7">TG31299</strain>
    </source>
</reference>
<dbReference type="Pfam" id="PF07746">
    <property type="entry name" value="LigA"/>
    <property type="match status" value="1"/>
</dbReference>
<dbReference type="NCBIfam" id="NF009919">
    <property type="entry name" value="PRK13379.1"/>
    <property type="match status" value="1"/>
</dbReference>
<evidence type="ECO:0000259" key="1">
    <source>
        <dbReference type="Pfam" id="PF07746"/>
    </source>
</evidence>
<evidence type="ECO:0000313" key="3">
    <source>
        <dbReference type="EMBL" id="RSP69237.1"/>
    </source>
</evidence>
<dbReference type="Proteomes" id="UP000269597">
    <property type="component" value="Unassembled WGS sequence"/>
</dbReference>
<dbReference type="EMBL" id="PHJU02000014">
    <property type="protein sequence ID" value="PQL84203.1"/>
    <property type="molecule type" value="Genomic_DNA"/>
</dbReference>
<evidence type="ECO:0000313" key="2">
    <source>
        <dbReference type="EMBL" id="PQL84203.1"/>
    </source>
</evidence>
<dbReference type="RefSeq" id="WP_001069437.1">
    <property type="nucleotide sequence ID" value="NZ_BKDF01000007.1"/>
</dbReference>
<organism evidence="4 6">
    <name type="scientific">Acinetobacter baumannii</name>
    <dbReference type="NCBI Taxonomy" id="470"/>
    <lineage>
        <taxon>Bacteria</taxon>
        <taxon>Pseudomonadati</taxon>
        <taxon>Pseudomonadota</taxon>
        <taxon>Gammaproteobacteria</taxon>
        <taxon>Moraxellales</taxon>
        <taxon>Moraxellaceae</taxon>
        <taxon>Acinetobacter</taxon>
        <taxon>Acinetobacter calcoaceticus/baumannii complex</taxon>
    </lineage>
</organism>
<reference evidence="4 6" key="2">
    <citation type="submission" date="2018-07" db="EMBL/GenBank/DDBJ databases">
        <authorList>
            <consortium name="Pathogen Informatics"/>
        </authorList>
    </citation>
    <scope>NUCLEOTIDE SEQUENCE [LARGE SCALE GENOMIC DNA]</scope>
    <source>
        <strain evidence="4 6">4300STDY7045823</strain>
    </source>
</reference>
<name>A0A333WE70_ACIBA</name>
<evidence type="ECO:0000313" key="4">
    <source>
        <dbReference type="EMBL" id="SST34418.1"/>
    </source>
</evidence>
<dbReference type="Proteomes" id="UP000252694">
    <property type="component" value="Unassembled WGS sequence"/>
</dbReference>
<dbReference type="GO" id="GO:0018579">
    <property type="term" value="F:protocatechuate 4,5-dioxygenase activity"/>
    <property type="evidence" value="ECO:0007669"/>
    <property type="project" value="UniProtKB-EC"/>
</dbReference>
<reference evidence="2 5" key="1">
    <citation type="submission" date="2018-02" db="EMBL/GenBank/DDBJ databases">
        <title>Acinetobacter baumanii whole genome sequence.</title>
        <authorList>
            <person name="Qasim Z.J."/>
        </authorList>
    </citation>
    <scope>NUCLEOTIDE SEQUENCE [LARGE SCALE GENOMIC DNA]</scope>
    <source>
        <strain evidence="2 5">ZQ8</strain>
    </source>
</reference>
<dbReference type="Proteomes" id="UP000233757">
    <property type="component" value="Unassembled WGS sequence"/>
</dbReference>
<sequence>MNPQLDGIDKLSGTYIFDVRVCNKRLNINRFFWKMINAEWRDRFYQNPTQLMQEANLTEYEQKLVTDQDWIGMIQHGVNFFVLEKYARVVKKTNLEVYALMCGKTYEEFMQTRQVPGAT</sequence>